<keyword evidence="1" id="KW-0175">Coiled coil</keyword>
<feature type="compositionally biased region" description="Polar residues" evidence="2">
    <location>
        <begin position="50"/>
        <end position="60"/>
    </location>
</feature>
<evidence type="ECO:0000313" key="3">
    <source>
        <dbReference type="EMBL" id="KAG8380674.1"/>
    </source>
</evidence>
<evidence type="ECO:0000256" key="1">
    <source>
        <dbReference type="SAM" id="Coils"/>
    </source>
</evidence>
<dbReference type="GO" id="GO:0003700">
    <property type="term" value="F:DNA-binding transcription factor activity"/>
    <property type="evidence" value="ECO:0007669"/>
    <property type="project" value="InterPro"/>
</dbReference>
<evidence type="ECO:0000313" key="4">
    <source>
        <dbReference type="Proteomes" id="UP000826271"/>
    </source>
</evidence>
<feature type="coiled-coil region" evidence="1">
    <location>
        <begin position="219"/>
        <end position="246"/>
    </location>
</feature>
<keyword evidence="4" id="KW-1185">Reference proteome</keyword>
<name>A0AAV6XKI9_9LAMI</name>
<feature type="compositionally biased region" description="Acidic residues" evidence="2">
    <location>
        <begin position="72"/>
        <end position="82"/>
    </location>
</feature>
<proteinExistence type="predicted"/>
<feature type="region of interest" description="Disordered" evidence="2">
    <location>
        <begin position="43"/>
        <end position="95"/>
    </location>
</feature>
<evidence type="ECO:0000256" key="2">
    <source>
        <dbReference type="SAM" id="MobiDB-lite"/>
    </source>
</evidence>
<dbReference type="InterPro" id="IPR044759">
    <property type="entry name" value="bZIP_RF2"/>
</dbReference>
<dbReference type="InterPro" id="IPR044797">
    <property type="entry name" value="At4g06598-like"/>
</dbReference>
<dbReference type="EMBL" id="WHWC01000006">
    <property type="protein sequence ID" value="KAG8380674.1"/>
    <property type="molecule type" value="Genomic_DNA"/>
</dbReference>
<dbReference type="AlphaFoldDB" id="A0AAV6XKI9"/>
<reference evidence="3" key="1">
    <citation type="submission" date="2019-10" db="EMBL/GenBank/DDBJ databases">
        <authorList>
            <person name="Zhang R."/>
            <person name="Pan Y."/>
            <person name="Wang J."/>
            <person name="Ma R."/>
            <person name="Yu S."/>
        </authorList>
    </citation>
    <scope>NUCLEOTIDE SEQUENCE</scope>
    <source>
        <strain evidence="3">LA-IB0</strain>
        <tissue evidence="3">Leaf</tissue>
    </source>
</reference>
<organism evidence="3 4">
    <name type="scientific">Buddleja alternifolia</name>
    <dbReference type="NCBI Taxonomy" id="168488"/>
    <lineage>
        <taxon>Eukaryota</taxon>
        <taxon>Viridiplantae</taxon>
        <taxon>Streptophyta</taxon>
        <taxon>Embryophyta</taxon>
        <taxon>Tracheophyta</taxon>
        <taxon>Spermatophyta</taxon>
        <taxon>Magnoliopsida</taxon>
        <taxon>eudicotyledons</taxon>
        <taxon>Gunneridae</taxon>
        <taxon>Pentapetalae</taxon>
        <taxon>asterids</taxon>
        <taxon>lamiids</taxon>
        <taxon>Lamiales</taxon>
        <taxon>Scrophulariaceae</taxon>
        <taxon>Buddlejeae</taxon>
        <taxon>Buddleja</taxon>
    </lineage>
</organism>
<dbReference type="CDD" id="cd14703">
    <property type="entry name" value="bZIP_plant_RF2"/>
    <property type="match status" value="1"/>
</dbReference>
<dbReference type="PANTHER" id="PTHR46835">
    <property type="entry name" value="BASIC-LEUCINE ZIPPER (BZIP) TRANSCRIPTION FACTOR FAMILY PROTEIN-RELATED"/>
    <property type="match status" value="1"/>
</dbReference>
<dbReference type="Proteomes" id="UP000826271">
    <property type="component" value="Unassembled WGS sequence"/>
</dbReference>
<gene>
    <name evidence="3" type="ORF">BUALT_Bualt06G0040400</name>
</gene>
<sequence length="305" mass="33995">MSRHAQLPPRCPLQKKTTTCRANFSTSPPISVLEEPPAWLNDLLSDSDSKSNGTSDSLTLFNGLVPLPDLDQSNETETEDSGGPENGLESSCTYGPYSPRRKNKLGFPEKEIVSAFSDYIMQKPLQHLDGYFSVSGVPPSDSLGDAYASVGQSNTESISMKRSDFHIYVFVLEMGLLLSDYLLCHPGQRSRIRKLEYIAELERSVDILQNVGSELGVRVASLLQRYAALSLENNTLKQQMHRMQHQKYLVDGEYSSLKKEVEMLKIGLSVPSSNNKVHRRSLSAANITHSDAVWSMLDLRKLDLN</sequence>
<accession>A0AAV6XKI9</accession>
<dbReference type="PANTHER" id="PTHR46835:SF4">
    <property type="entry name" value="B-ZIP PROTEIN"/>
    <property type="match status" value="1"/>
</dbReference>
<dbReference type="GO" id="GO:0005634">
    <property type="term" value="C:nucleus"/>
    <property type="evidence" value="ECO:0007669"/>
    <property type="project" value="UniProtKB-ARBA"/>
</dbReference>
<protein>
    <submittedName>
        <fullName evidence="3">Uncharacterized protein</fullName>
    </submittedName>
</protein>
<comment type="caution">
    <text evidence="3">The sequence shown here is derived from an EMBL/GenBank/DDBJ whole genome shotgun (WGS) entry which is preliminary data.</text>
</comment>